<dbReference type="Pfam" id="PF03961">
    <property type="entry name" value="FapA"/>
    <property type="match status" value="1"/>
</dbReference>
<dbReference type="Pfam" id="PF14804">
    <property type="entry name" value="Jag_N"/>
    <property type="match status" value="1"/>
</dbReference>
<dbReference type="InterPro" id="IPR046866">
    <property type="entry name" value="FapA_N"/>
</dbReference>
<dbReference type="PANTHER" id="PTHR38032">
    <property type="entry name" value="POLYMERASE-RELATED"/>
    <property type="match status" value="1"/>
</dbReference>
<name>A0A366E1N3_9BACI</name>
<proteinExistence type="predicted"/>
<accession>A0A366E1N3</accession>
<dbReference type="PANTHER" id="PTHR38032:SF1">
    <property type="entry name" value="RNA-BINDING PROTEIN KHPB N-TERMINAL DOMAIN-CONTAINING PROTEIN"/>
    <property type="match status" value="1"/>
</dbReference>
<dbReference type="InterPro" id="IPR005646">
    <property type="entry name" value="FapA"/>
</dbReference>
<dbReference type="Proteomes" id="UP000252254">
    <property type="component" value="Unassembled WGS sequence"/>
</dbReference>
<dbReference type="InterPro" id="IPR046865">
    <property type="entry name" value="FapA_b_solenoid"/>
</dbReference>
<evidence type="ECO:0000259" key="2">
    <source>
        <dbReference type="SMART" id="SM01245"/>
    </source>
</evidence>
<dbReference type="AlphaFoldDB" id="A0A366E1N3"/>
<evidence type="ECO:0000313" key="4">
    <source>
        <dbReference type="Proteomes" id="UP000252254"/>
    </source>
</evidence>
<reference evidence="3 4" key="1">
    <citation type="submission" date="2018-06" db="EMBL/GenBank/DDBJ databases">
        <title>Genomic Encyclopedia of Type Strains, Phase IV (KMG-IV): sequencing the most valuable type-strain genomes for metagenomic binning, comparative biology and taxonomic classification.</title>
        <authorList>
            <person name="Goeker M."/>
        </authorList>
    </citation>
    <scope>NUCLEOTIDE SEQUENCE [LARGE SCALE GENOMIC DNA]</scope>
    <source>
        <strain evidence="3 4">DSM 15140</strain>
    </source>
</reference>
<evidence type="ECO:0000313" key="3">
    <source>
        <dbReference type="EMBL" id="RBO95414.1"/>
    </source>
</evidence>
<dbReference type="InterPro" id="IPR032782">
    <property type="entry name" value="KhpB_N"/>
</dbReference>
<dbReference type="InterPro" id="IPR038247">
    <property type="entry name" value="Jag_N_dom_sf"/>
</dbReference>
<gene>
    <name evidence="3" type="ORF">DES48_108126</name>
</gene>
<feature type="domain" description="RNA-binding protein KhpB N-terminal" evidence="2">
    <location>
        <begin position="5"/>
        <end position="56"/>
    </location>
</feature>
<dbReference type="OrthoDB" id="1279at2"/>
<dbReference type="Gene3D" id="3.30.30.80">
    <property type="entry name" value="probable RNA-binding protein from clostridium symbiosum atcc 14940"/>
    <property type="match status" value="1"/>
</dbReference>
<dbReference type="RefSeq" id="WP_113869441.1">
    <property type="nucleotide sequence ID" value="NZ_BAABQN010000015.1"/>
</dbReference>
<evidence type="ECO:0000256" key="1">
    <source>
        <dbReference type="SAM" id="Coils"/>
    </source>
</evidence>
<keyword evidence="4" id="KW-1185">Reference proteome</keyword>
<keyword evidence="1" id="KW-0175">Coiled coil</keyword>
<organism evidence="3 4">
    <name type="scientific">Paraliobacillus ryukyuensis</name>
    <dbReference type="NCBI Taxonomy" id="200904"/>
    <lineage>
        <taxon>Bacteria</taxon>
        <taxon>Bacillati</taxon>
        <taxon>Bacillota</taxon>
        <taxon>Bacilli</taxon>
        <taxon>Bacillales</taxon>
        <taxon>Bacillaceae</taxon>
        <taxon>Paraliobacillus</taxon>
    </lineage>
</organism>
<dbReference type="STRING" id="200904.GCA_900168775_02900"/>
<dbReference type="SMART" id="SM01245">
    <property type="entry name" value="Jag_N"/>
    <property type="match status" value="1"/>
</dbReference>
<dbReference type="Pfam" id="PF20250">
    <property type="entry name" value="FapA_N"/>
    <property type="match status" value="1"/>
</dbReference>
<protein>
    <recommendedName>
        <fullName evidence="2">RNA-binding protein KhpB N-terminal domain-containing protein</fullName>
    </recommendedName>
</protein>
<sequence>MKSIVVGGKDQKAAIKNGLKELNVNHDQVEIEYIQREEKGFLGIGKKEAKIRLTVKQSNETIQKPVSAWIENGQVYAYHIEDKHPMIEIPDDIQVIKNNEIVDTTQTTLTADDVVEINIQQEDPVATKWRIVLDNYKLEAMLEIDPGYQIVKTLQDSPPNMQLKLSYQEETMTNNDLTLEQVIEALKEKAITFGLDQNALQEALVAKEPGQFLVAKGIAPIAGKNGWIEKKVDTEVADRLDENQDGQINYRDSHVIPTVEKGDIIGTIHPPIPGKNGTTVTGETIEVEPVSPIEVTEGTGTVIVGDKVVANANGRPLIEQVGLAIKAMVVPQFVQEGDVTFSTGNIHFHGDVDINGSIEEGMFIEAGGDIRVAKSVYEAELTASKSITIEGAVHASKVSAGKNNMSIYELGLKLERIITMMDDLYAMVKQITQQANELDRGKLKPILLKLVEKKHRLLPNHIKELSSAIATKKNDIHDSTWFTSVDELSRLFISLNDQSMTIEQLENLMHTLKNLRASSQLEGKVESVLSVSNALNSTLSCSGDISITGKSCINSKIVAGGMYRSDGVVRGGEIFASKGVELAEAGAISETTTIIAAPKNQVIVINKVHPGTVIQIGESQHLFTEEKSHINAHITSEGYLLFH</sequence>
<feature type="coiled-coil region" evidence="1">
    <location>
        <begin position="495"/>
        <end position="522"/>
    </location>
</feature>
<comment type="caution">
    <text evidence="3">The sequence shown here is derived from an EMBL/GenBank/DDBJ whole genome shotgun (WGS) entry which is preliminary data.</text>
</comment>
<dbReference type="EMBL" id="QNRI01000008">
    <property type="protein sequence ID" value="RBO95414.1"/>
    <property type="molecule type" value="Genomic_DNA"/>
</dbReference>